<accession>A0A8S1CNW5</accession>
<reference evidence="1 2" key="1">
    <citation type="submission" date="2020-04" db="EMBL/GenBank/DDBJ databases">
        <authorList>
            <person name="Alioto T."/>
            <person name="Alioto T."/>
            <person name="Gomez Garrido J."/>
        </authorList>
    </citation>
    <scope>NUCLEOTIDE SEQUENCE [LARGE SCALE GENOMIC DNA]</scope>
</reference>
<dbReference type="Proteomes" id="UP000494165">
    <property type="component" value="Unassembled WGS sequence"/>
</dbReference>
<gene>
    <name evidence="1" type="ORF">CLODIP_2_CD05913</name>
</gene>
<sequence>MRTADSENLRSWVEYVNTLSRIHIQFNHIISPCLVAVTLKDTFMLCSSAYFYALFLCNWNYIDFDTTLCLLFPRRAFKKQGLYHSQGNLSWAVDGT</sequence>
<comment type="caution">
    <text evidence="1">The sequence shown here is derived from an EMBL/GenBank/DDBJ whole genome shotgun (WGS) entry which is preliminary data.</text>
</comment>
<dbReference type="EMBL" id="CADEPI010000060">
    <property type="protein sequence ID" value="CAB3371376.1"/>
    <property type="molecule type" value="Genomic_DNA"/>
</dbReference>
<evidence type="ECO:0000313" key="2">
    <source>
        <dbReference type="Proteomes" id="UP000494165"/>
    </source>
</evidence>
<evidence type="ECO:0000313" key="1">
    <source>
        <dbReference type="EMBL" id="CAB3371376.1"/>
    </source>
</evidence>
<dbReference type="AlphaFoldDB" id="A0A8S1CNW5"/>
<proteinExistence type="predicted"/>
<organism evidence="1 2">
    <name type="scientific">Cloeon dipterum</name>
    <dbReference type="NCBI Taxonomy" id="197152"/>
    <lineage>
        <taxon>Eukaryota</taxon>
        <taxon>Metazoa</taxon>
        <taxon>Ecdysozoa</taxon>
        <taxon>Arthropoda</taxon>
        <taxon>Hexapoda</taxon>
        <taxon>Insecta</taxon>
        <taxon>Pterygota</taxon>
        <taxon>Palaeoptera</taxon>
        <taxon>Ephemeroptera</taxon>
        <taxon>Pisciforma</taxon>
        <taxon>Baetidae</taxon>
        <taxon>Cloeon</taxon>
    </lineage>
</organism>
<protein>
    <submittedName>
        <fullName evidence="1">Uncharacterized protein</fullName>
    </submittedName>
</protein>
<name>A0A8S1CNW5_9INSE</name>
<keyword evidence="2" id="KW-1185">Reference proteome</keyword>